<keyword evidence="2" id="KW-0408">Iron</keyword>
<organism evidence="5 6">
    <name type="scientific">Linnemannia elongata AG-77</name>
    <dbReference type="NCBI Taxonomy" id="1314771"/>
    <lineage>
        <taxon>Eukaryota</taxon>
        <taxon>Fungi</taxon>
        <taxon>Fungi incertae sedis</taxon>
        <taxon>Mucoromycota</taxon>
        <taxon>Mortierellomycotina</taxon>
        <taxon>Mortierellomycetes</taxon>
        <taxon>Mortierellales</taxon>
        <taxon>Mortierellaceae</taxon>
        <taxon>Linnemannia</taxon>
    </lineage>
</organism>
<feature type="compositionally biased region" description="Pro residues" evidence="3">
    <location>
        <begin position="477"/>
        <end position="491"/>
    </location>
</feature>
<keyword evidence="4" id="KW-0732">Signal</keyword>
<name>A0A197JN56_9FUNG</name>
<evidence type="ECO:0008006" key="7">
    <source>
        <dbReference type="Google" id="ProtNLM"/>
    </source>
</evidence>
<accession>A0A197JN56</accession>
<gene>
    <name evidence="5" type="ORF">K457DRAFT_22591</name>
</gene>
<keyword evidence="1" id="KW-0677">Repeat</keyword>
<protein>
    <recommendedName>
        <fullName evidence="7">Galactose oxidase</fullName>
    </recommendedName>
</protein>
<feature type="compositionally biased region" description="Polar residues" evidence="3">
    <location>
        <begin position="528"/>
        <end position="543"/>
    </location>
</feature>
<dbReference type="Proteomes" id="UP000078512">
    <property type="component" value="Unassembled WGS sequence"/>
</dbReference>
<evidence type="ECO:0000313" key="6">
    <source>
        <dbReference type="Proteomes" id="UP000078512"/>
    </source>
</evidence>
<dbReference type="GO" id="GO:0019760">
    <property type="term" value="P:glucosinolate metabolic process"/>
    <property type="evidence" value="ECO:0007669"/>
    <property type="project" value="UniProtKB-ARBA"/>
</dbReference>
<dbReference type="STRING" id="1314771.A0A197JN56"/>
<dbReference type="Pfam" id="PF24681">
    <property type="entry name" value="Kelch_KLHDC2_KLHL20_DRC7"/>
    <property type="match status" value="1"/>
</dbReference>
<evidence type="ECO:0000313" key="5">
    <source>
        <dbReference type="EMBL" id="OAQ25916.1"/>
    </source>
</evidence>
<dbReference type="PANTHER" id="PTHR47435:SF4">
    <property type="entry name" value="KELCH REPEAT PROTEIN (AFU_ORTHOLOGUE AFUA_5G12780)"/>
    <property type="match status" value="1"/>
</dbReference>
<dbReference type="OrthoDB" id="432528at2759"/>
<evidence type="ECO:0000256" key="3">
    <source>
        <dbReference type="SAM" id="MobiDB-lite"/>
    </source>
</evidence>
<dbReference type="AlphaFoldDB" id="A0A197JN56"/>
<feature type="region of interest" description="Disordered" evidence="3">
    <location>
        <begin position="518"/>
        <end position="576"/>
    </location>
</feature>
<evidence type="ECO:0000256" key="2">
    <source>
        <dbReference type="ARBA" id="ARBA00023004"/>
    </source>
</evidence>
<proteinExistence type="predicted"/>
<feature type="region of interest" description="Disordered" evidence="3">
    <location>
        <begin position="408"/>
        <end position="436"/>
    </location>
</feature>
<keyword evidence="6" id="KW-1185">Reference proteome</keyword>
<dbReference type="Gene3D" id="2.120.10.80">
    <property type="entry name" value="Kelch-type beta propeller"/>
    <property type="match status" value="2"/>
</dbReference>
<dbReference type="EMBL" id="KV442072">
    <property type="protein sequence ID" value="OAQ25916.1"/>
    <property type="molecule type" value="Genomic_DNA"/>
</dbReference>
<feature type="compositionally biased region" description="Polar residues" evidence="3">
    <location>
        <begin position="551"/>
        <end position="563"/>
    </location>
</feature>
<dbReference type="PANTHER" id="PTHR47435">
    <property type="entry name" value="KELCH REPEAT PROTEIN (AFU_ORTHOLOGUE AFUA_5G12780)"/>
    <property type="match status" value="1"/>
</dbReference>
<dbReference type="InterPro" id="IPR011043">
    <property type="entry name" value="Gal_Oxase/kelch_b-propeller"/>
</dbReference>
<feature type="region of interest" description="Disordered" evidence="3">
    <location>
        <begin position="471"/>
        <end position="491"/>
    </location>
</feature>
<dbReference type="SUPFAM" id="SSF50965">
    <property type="entry name" value="Galactose oxidase, central domain"/>
    <property type="match status" value="1"/>
</dbReference>
<feature type="chain" id="PRO_5008276110" description="Galactose oxidase" evidence="4">
    <location>
        <begin position="27"/>
        <end position="757"/>
    </location>
</feature>
<evidence type="ECO:0000256" key="1">
    <source>
        <dbReference type="ARBA" id="ARBA00022737"/>
    </source>
</evidence>
<feature type="signal peptide" evidence="4">
    <location>
        <begin position="1"/>
        <end position="26"/>
    </location>
</feature>
<evidence type="ECO:0000256" key="4">
    <source>
        <dbReference type="SAM" id="SignalP"/>
    </source>
</evidence>
<sequence>MTLLHAISRLAAAGISVLWLTWTSSAQSSPMMVYNMAYATIDESTLYIHGGFNGTNSNYTTRSNQFFSLDLTQDWSTSDPPWTQILAVGSTPDRLTTAGHTMSISQSRNSQGFLRDTVTVWDMVNPLTFAASYYFETKSWQELPAFPPPEPGPLRFYQAATHPETGRVYIPGCAGTSMLGYDRSTSTTSVLPMPYLGNITSWNGYSFVWNAVRGSFFLFGGVGAPSEVSYLYEYKMSTTPPTWEFLQSYGSIPPHLSEMCMVSAYSGNKMLVFGGGVNGSEVGTLYILDVPTMTWTRGPSSQPRKGMACAVAGNNFVVWGGISWNNSGEFVSLPSTPTVYNINTGQWTTQFVATRRPPPPGYEPVSQDGNDRKVGGTGKIIATVAGVSLAVTILIAVTRRVWKHAVGRSLQDQQGQGKGQSHEQGQGHGKGKDLEDNIVPLAPSEQKLEEVTEVRYFGNVAPEQLASGSLHLSATLSPPPPHISPAYPSPSLPSHLPPHAIVALHISDILGDLVAAHQKEPQPRHNPQLFTTNTDSSYNTPEQTPLDPQGLASSHNWNTSSPLWTEVPSGGPVSNRIPSAGGGHTMSIWLGIAGNHNVTIWDMVNPRTFAATYSFNTPSWEELPAFPPPLPGPLRFYQATSKTYRSERVHIPGCASTNMLMCDRSVIETEMLPMPKSSNLTSWGRYSFAWVDGLDSFFLVGGVGTPSSASYLFALDVYTHSEAWWALRTYGNLPPHLSERCRVAVGTLYILNVSIMT</sequence>
<dbReference type="InterPro" id="IPR015915">
    <property type="entry name" value="Kelch-typ_b-propeller"/>
</dbReference>
<reference evidence="5 6" key="1">
    <citation type="submission" date="2016-05" db="EMBL/GenBank/DDBJ databases">
        <title>Genome sequencing reveals origins of a unique bacterial endosymbiosis in the earliest lineages of terrestrial Fungi.</title>
        <authorList>
            <consortium name="DOE Joint Genome Institute"/>
            <person name="Uehling J."/>
            <person name="Gryganskyi A."/>
            <person name="Hameed K."/>
            <person name="Tschaplinski T."/>
            <person name="Misztal P."/>
            <person name="Wu S."/>
            <person name="Desiro A."/>
            <person name="Vande Pol N."/>
            <person name="Du Z.-Y."/>
            <person name="Zienkiewicz A."/>
            <person name="Zienkiewicz K."/>
            <person name="Morin E."/>
            <person name="Tisserant E."/>
            <person name="Splivallo R."/>
            <person name="Hainaut M."/>
            <person name="Henrissat B."/>
            <person name="Ohm R."/>
            <person name="Kuo A."/>
            <person name="Yan J."/>
            <person name="Lipzen A."/>
            <person name="Nolan M."/>
            <person name="Labutti K."/>
            <person name="Barry K."/>
            <person name="Goldstein A."/>
            <person name="Labbe J."/>
            <person name="Schadt C."/>
            <person name="Tuskan G."/>
            <person name="Grigoriev I."/>
            <person name="Martin F."/>
            <person name="Vilgalys R."/>
            <person name="Bonito G."/>
        </authorList>
    </citation>
    <scope>NUCLEOTIDE SEQUENCE [LARGE SCALE GENOMIC DNA]</scope>
    <source>
        <strain evidence="5 6">AG-77</strain>
    </source>
</reference>